<dbReference type="GO" id="GO:0016758">
    <property type="term" value="F:hexosyltransferase activity"/>
    <property type="evidence" value="ECO:0007669"/>
    <property type="project" value="UniProtKB-ARBA"/>
</dbReference>
<keyword evidence="3" id="KW-1185">Reference proteome</keyword>
<gene>
    <name evidence="2" type="ORF">AABB31_14950</name>
</gene>
<dbReference type="PANTHER" id="PTHR22916:SF3">
    <property type="entry name" value="UDP-GLCNAC:BETAGAL BETA-1,3-N-ACETYLGLUCOSAMINYLTRANSFERASE-LIKE PROTEIN 1"/>
    <property type="match status" value="1"/>
</dbReference>
<dbReference type="SUPFAM" id="SSF53448">
    <property type="entry name" value="Nucleotide-diphospho-sugar transferases"/>
    <property type="match status" value="1"/>
</dbReference>
<dbReference type="AlphaFoldDB" id="A0AAN0M7G6"/>
<dbReference type="Proteomes" id="UP001470809">
    <property type="component" value="Chromosome"/>
</dbReference>
<dbReference type="PANTHER" id="PTHR22916">
    <property type="entry name" value="GLYCOSYLTRANSFERASE"/>
    <property type="match status" value="1"/>
</dbReference>
<evidence type="ECO:0000259" key="1">
    <source>
        <dbReference type="Pfam" id="PF00535"/>
    </source>
</evidence>
<accession>A0AAN0M7G6</accession>
<evidence type="ECO:0000313" key="2">
    <source>
        <dbReference type="EMBL" id="WZU66350.1"/>
    </source>
</evidence>
<organism evidence="2 3">
    <name type="scientific">Yoonia rhodophyticola</name>
    <dbReference type="NCBI Taxonomy" id="3137370"/>
    <lineage>
        <taxon>Bacteria</taxon>
        <taxon>Pseudomonadati</taxon>
        <taxon>Pseudomonadota</taxon>
        <taxon>Alphaproteobacteria</taxon>
        <taxon>Rhodobacterales</taxon>
        <taxon>Paracoccaceae</taxon>
        <taxon>Yoonia</taxon>
    </lineage>
</organism>
<dbReference type="InterPro" id="IPR029044">
    <property type="entry name" value="Nucleotide-diphossugar_trans"/>
</dbReference>
<dbReference type="CDD" id="cd00761">
    <property type="entry name" value="Glyco_tranf_GTA_type"/>
    <property type="match status" value="1"/>
</dbReference>
<dbReference type="KEGG" id="yrh:AABB31_14950"/>
<feature type="domain" description="Glycosyltransferase 2-like" evidence="1">
    <location>
        <begin position="9"/>
        <end position="147"/>
    </location>
</feature>
<reference evidence="2" key="1">
    <citation type="submission" date="2024-08" db="EMBL/GenBank/DDBJ databases">
        <title>Phylogenomic analyses of a clade within the roseobacter group suggest taxonomic reassignments of species of the genera Aestuariivita, Citreicella, Loktanella, Nautella, Pelagibaca, Ruegeria, Thalassobius, Thiobacimonas and Tropicibacter, and the proposal o.</title>
        <authorList>
            <person name="Jeon C.O."/>
        </authorList>
    </citation>
    <scope>NUCLEOTIDE SEQUENCE</scope>
    <source>
        <strain evidence="2">SS1-5</strain>
    </source>
</reference>
<protein>
    <submittedName>
        <fullName evidence="2">Glycosyltransferase family 2 protein</fullName>
    </submittedName>
</protein>
<dbReference type="EMBL" id="CP151767">
    <property type="protein sequence ID" value="WZU66350.1"/>
    <property type="molecule type" value="Genomic_DNA"/>
</dbReference>
<proteinExistence type="predicted"/>
<dbReference type="Pfam" id="PF00535">
    <property type="entry name" value="Glycos_transf_2"/>
    <property type="match status" value="1"/>
</dbReference>
<sequence length="259" mass="29165">MPDADQSVSVLIPCYNNGDTIAEAVASVMEQDQFEGEIIIYDDFSSDERTHYVLKELAQAHPEITLIFANKNQGAGYARKHLIAQARHPLCGFLDADDTWCAGKLSAQLAVMADPDVLLCFSAYLICDEALKPVAVRQVPARTTYKAMLRANVIPTSTAMFRTKPAQAFDFPVLRQRQDYAFWLLMLKNNPGKAAIGLPEPLVCYRNRENSLSSSRLRNMKFNYLVFRSALKKSVPTSCMFLTINIFQRLFASRINLLR</sequence>
<dbReference type="InterPro" id="IPR001173">
    <property type="entry name" value="Glyco_trans_2-like"/>
</dbReference>
<evidence type="ECO:0000313" key="3">
    <source>
        <dbReference type="Proteomes" id="UP001470809"/>
    </source>
</evidence>
<name>A0AAN0M7G6_9RHOB</name>
<dbReference type="Gene3D" id="3.90.550.10">
    <property type="entry name" value="Spore Coat Polysaccharide Biosynthesis Protein SpsA, Chain A"/>
    <property type="match status" value="1"/>
</dbReference>
<dbReference type="RefSeq" id="WP_342075675.1">
    <property type="nucleotide sequence ID" value="NZ_CP151767.2"/>
</dbReference>